<reference evidence="7" key="1">
    <citation type="submission" date="2022-08" db="UniProtKB">
        <authorList>
            <consortium name="EnsemblMetazoa"/>
        </authorList>
    </citation>
    <scope>IDENTIFICATION</scope>
    <source>
        <strain evidence="7">05x7-T-G4-1.051#20</strain>
    </source>
</reference>
<organism evidence="7 8">
    <name type="scientific">Magallana gigas</name>
    <name type="common">Pacific oyster</name>
    <name type="synonym">Crassostrea gigas</name>
    <dbReference type="NCBI Taxonomy" id="29159"/>
    <lineage>
        <taxon>Eukaryota</taxon>
        <taxon>Metazoa</taxon>
        <taxon>Spiralia</taxon>
        <taxon>Lophotrochozoa</taxon>
        <taxon>Mollusca</taxon>
        <taxon>Bivalvia</taxon>
        <taxon>Autobranchia</taxon>
        <taxon>Pteriomorphia</taxon>
        <taxon>Ostreida</taxon>
        <taxon>Ostreoidea</taxon>
        <taxon>Ostreidae</taxon>
        <taxon>Magallana</taxon>
    </lineage>
</organism>
<feature type="transmembrane region" description="Helical" evidence="5">
    <location>
        <begin position="303"/>
        <end position="327"/>
    </location>
</feature>
<accession>A0A8W8LED2</accession>
<dbReference type="GO" id="GO:0008528">
    <property type="term" value="F:G protein-coupled peptide receptor activity"/>
    <property type="evidence" value="ECO:0007669"/>
    <property type="project" value="InterPro"/>
</dbReference>
<dbReference type="InterPro" id="IPR053219">
    <property type="entry name" value="GPCR_Dmsr-1"/>
</dbReference>
<dbReference type="InterPro" id="IPR017452">
    <property type="entry name" value="GPCR_Rhodpsn_7TM"/>
</dbReference>
<evidence type="ECO:0000313" key="8">
    <source>
        <dbReference type="Proteomes" id="UP000005408"/>
    </source>
</evidence>
<feature type="transmembrane region" description="Helical" evidence="5">
    <location>
        <begin position="347"/>
        <end position="366"/>
    </location>
</feature>
<protein>
    <recommendedName>
        <fullName evidence="6">G-protein coupled receptors family 1 profile domain-containing protein</fullName>
    </recommendedName>
</protein>
<dbReference type="PANTHER" id="PTHR46273:SF4">
    <property type="entry name" value="AT19640P"/>
    <property type="match status" value="1"/>
</dbReference>
<feature type="domain" description="G-protein coupled receptors family 1 profile" evidence="6">
    <location>
        <begin position="86"/>
        <end position="363"/>
    </location>
</feature>
<feature type="transmembrane region" description="Helical" evidence="5">
    <location>
        <begin position="71"/>
        <end position="93"/>
    </location>
</feature>
<dbReference type="PRINTS" id="PR00237">
    <property type="entry name" value="GPCRRHODOPSN"/>
</dbReference>
<evidence type="ECO:0000313" key="7">
    <source>
        <dbReference type="EnsemblMetazoa" id="G27611.1:cds"/>
    </source>
</evidence>
<dbReference type="InterPro" id="IPR019427">
    <property type="entry name" value="7TM_GPCR_serpentine_rcpt_Srw"/>
</dbReference>
<evidence type="ECO:0000256" key="4">
    <source>
        <dbReference type="ARBA" id="ARBA00023136"/>
    </source>
</evidence>
<evidence type="ECO:0000256" key="1">
    <source>
        <dbReference type="ARBA" id="ARBA00004370"/>
    </source>
</evidence>
<comment type="subcellular location">
    <subcellularLocation>
        <location evidence="1">Membrane</location>
    </subcellularLocation>
</comment>
<dbReference type="CDD" id="cd14978">
    <property type="entry name" value="7tmA_FMRFamide_R-like"/>
    <property type="match status" value="1"/>
</dbReference>
<sequence>MVTVDFILGDQLFLSNSPYVHAHYLTVIKFIYRKSFELTKCETRELPTVYPMDNVTEPGDFPEGVSGYRLYHGYVSVIVCSTGIVLNVINAVIWSSKNMRSSTNLILTTLAITDIVSLSMYLVYAVYFFLATGPSQQLNHSQEWMYVVVIAFHEFIGFHTTSNWLTISLAIFRFIKVCHPDLAKTWCNKERAKLTILIVFVVTILATFPFYPYYEVYSSSEDHPSLTGYWIRKTKFTRNHVLYQTVLLWLYGVVFKVCPCIGMVVLSTLMIRKLRHAQKRQRTFITGPDSQVNNHRGYSHTTVMLIIIGLIYVLMELPIGISAFTSGLQGGESHYFYFMLYSEVGDILDLLTLLNATVNFGVYYALSNQFRTVCRKIFLREKVLDVHCVSDTLEMSEPVTSSVIFTISLKWKSFKQKVHLDN</sequence>
<dbReference type="Gene3D" id="1.20.1070.10">
    <property type="entry name" value="Rhodopsin 7-helix transmembrane proteins"/>
    <property type="match status" value="1"/>
</dbReference>
<name>A0A8W8LED2_MAGGI</name>
<feature type="transmembrane region" description="Helical" evidence="5">
    <location>
        <begin position="105"/>
        <end position="130"/>
    </location>
</feature>
<dbReference type="GO" id="GO:0005886">
    <property type="term" value="C:plasma membrane"/>
    <property type="evidence" value="ECO:0007669"/>
    <property type="project" value="TreeGrafter"/>
</dbReference>
<dbReference type="SUPFAM" id="SSF81321">
    <property type="entry name" value="Family A G protein-coupled receptor-like"/>
    <property type="match status" value="1"/>
</dbReference>
<proteinExistence type="predicted"/>
<dbReference type="EnsemblMetazoa" id="G27611.1">
    <property type="protein sequence ID" value="G27611.1:cds"/>
    <property type="gene ID" value="G27611"/>
</dbReference>
<evidence type="ECO:0000256" key="2">
    <source>
        <dbReference type="ARBA" id="ARBA00022692"/>
    </source>
</evidence>
<dbReference type="Proteomes" id="UP000005408">
    <property type="component" value="Unassembled WGS sequence"/>
</dbReference>
<keyword evidence="4 5" id="KW-0472">Membrane</keyword>
<evidence type="ECO:0000256" key="3">
    <source>
        <dbReference type="ARBA" id="ARBA00022989"/>
    </source>
</evidence>
<dbReference type="InterPro" id="IPR000276">
    <property type="entry name" value="GPCR_Rhodpsn"/>
</dbReference>
<dbReference type="AlphaFoldDB" id="A0A8W8LED2"/>
<evidence type="ECO:0000256" key="5">
    <source>
        <dbReference type="SAM" id="Phobius"/>
    </source>
</evidence>
<feature type="transmembrane region" description="Helical" evidence="5">
    <location>
        <begin position="248"/>
        <end position="271"/>
    </location>
</feature>
<keyword evidence="2 5" id="KW-0812">Transmembrane</keyword>
<dbReference type="Pfam" id="PF10324">
    <property type="entry name" value="7TM_GPCR_Srw"/>
    <property type="match status" value="1"/>
</dbReference>
<keyword evidence="3 5" id="KW-1133">Transmembrane helix</keyword>
<feature type="transmembrane region" description="Helical" evidence="5">
    <location>
        <begin position="194"/>
        <end position="214"/>
    </location>
</feature>
<dbReference type="PROSITE" id="PS50262">
    <property type="entry name" value="G_PROTEIN_RECEP_F1_2"/>
    <property type="match status" value="1"/>
</dbReference>
<evidence type="ECO:0000259" key="6">
    <source>
        <dbReference type="PROSITE" id="PS50262"/>
    </source>
</evidence>
<keyword evidence="8" id="KW-1185">Reference proteome</keyword>
<feature type="transmembrane region" description="Helical" evidence="5">
    <location>
        <begin position="150"/>
        <end position="174"/>
    </location>
</feature>
<dbReference type="PANTHER" id="PTHR46273">
    <property type="entry name" value="MYOSUPPRESSIN RECEPTOR 1, ISOFORM B-RELATED"/>
    <property type="match status" value="1"/>
</dbReference>